<dbReference type="Proteomes" id="UP000199652">
    <property type="component" value="Unassembled WGS sequence"/>
</dbReference>
<evidence type="ECO:0000313" key="3">
    <source>
        <dbReference type="EMBL" id="SDX41789.1"/>
    </source>
</evidence>
<proteinExistence type="predicted"/>
<dbReference type="RefSeq" id="WP_090242810.1">
    <property type="nucleotide sequence ID" value="NZ_FNOU01000002.1"/>
</dbReference>
<dbReference type="PANTHER" id="PTHR41287">
    <property type="match status" value="1"/>
</dbReference>
<dbReference type="InterPro" id="IPR027417">
    <property type="entry name" value="P-loop_NTPase"/>
</dbReference>
<organism evidence="3 4">
    <name type="scientific">Eubacterium barkeri</name>
    <name type="common">Clostridium barkeri</name>
    <dbReference type="NCBI Taxonomy" id="1528"/>
    <lineage>
        <taxon>Bacteria</taxon>
        <taxon>Bacillati</taxon>
        <taxon>Bacillota</taxon>
        <taxon>Clostridia</taxon>
        <taxon>Eubacteriales</taxon>
        <taxon>Eubacteriaceae</taxon>
        <taxon>Eubacterium</taxon>
    </lineage>
</organism>
<dbReference type="InterPro" id="IPR046461">
    <property type="entry name" value="TerL_ATPase"/>
</dbReference>
<dbReference type="GO" id="GO:0004519">
    <property type="term" value="F:endonuclease activity"/>
    <property type="evidence" value="ECO:0007669"/>
    <property type="project" value="InterPro"/>
</dbReference>
<accession>A0A1H3BL08</accession>
<sequence>MKLKSSLETSRYPILNEITKYAKDCIERKIPSGLSHKWACQRLLRDIKSDKWDWSELEAKRIVEWFALLRHSKGVLAGMPIILTDWQKFRICQLYGWRRKDNGLRRFTRSYTQVGRKNAKSQEEAGIALYEISYGATKNKEHYECYTVGVKRDQSKLVFEEAILMLRGSILQSKFICTRDKITHKKTGSFIKPLSKEDRKSGDGTNPAVYIVDEYHQHPTDEFYQVGAQGMNTKEGLLMIITTAGIDLTYPCYVQEYKYCKRILNPDLEDENEQYFVDICEMDEGDDISDKKNWFKANPIRMSYPKGVELIEQNYKEACGMPEKMPLFLTKSLNKWVMAKESGYMDLKKWNECIVDTIQIPLTGRKVYVGVDMSSKIDMTSVAFIFPIDLDGVRKYAVKVHSFAPNEEKILERQIKDRKPYISWFKRGFITSTESPVVDQRVVIDYVINACKSNNWEIECFAVDPNNATMFETTVSDMGYEVEEVYQSHKSLNDSTKGFRDEVYQGNVIVEDNPVLNFSISNAVIRVSNGFIKIDKDATEKKIDPVDAILCGFKLAMSYKEYDWNDWTM</sequence>
<evidence type="ECO:0000313" key="4">
    <source>
        <dbReference type="Proteomes" id="UP000199652"/>
    </source>
</evidence>
<dbReference type="InterPro" id="IPR046462">
    <property type="entry name" value="TerL_nuclease"/>
</dbReference>
<dbReference type="Pfam" id="PF03354">
    <property type="entry name" value="TerL_ATPase"/>
    <property type="match status" value="1"/>
</dbReference>
<evidence type="ECO:0000259" key="2">
    <source>
        <dbReference type="Pfam" id="PF20441"/>
    </source>
</evidence>
<dbReference type="AlphaFoldDB" id="A0A1H3BL08"/>
<dbReference type="PANTHER" id="PTHR41287:SF1">
    <property type="entry name" value="PROTEIN YMFN"/>
    <property type="match status" value="1"/>
</dbReference>
<dbReference type="InterPro" id="IPR005021">
    <property type="entry name" value="Terminase_largesu-like"/>
</dbReference>
<dbReference type="Pfam" id="PF20441">
    <property type="entry name" value="TerL_nuclease"/>
    <property type="match status" value="1"/>
</dbReference>
<dbReference type="Gene3D" id="3.40.50.300">
    <property type="entry name" value="P-loop containing nucleotide triphosphate hydrolases"/>
    <property type="match status" value="1"/>
</dbReference>
<dbReference type="STRING" id="1528.SAMN04488579_10295"/>
<dbReference type="OrthoDB" id="9760250at2"/>
<feature type="domain" description="Terminase large subunit-like ATPase" evidence="1">
    <location>
        <begin position="85"/>
        <end position="262"/>
    </location>
</feature>
<evidence type="ECO:0000259" key="1">
    <source>
        <dbReference type="Pfam" id="PF03354"/>
    </source>
</evidence>
<gene>
    <name evidence="3" type="ORF">SAMN04488579_10295</name>
</gene>
<dbReference type="EMBL" id="FNOU01000002">
    <property type="protein sequence ID" value="SDX41789.1"/>
    <property type="molecule type" value="Genomic_DNA"/>
</dbReference>
<protein>
    <submittedName>
        <fullName evidence="3">Phage terminase-like protein, large subunit, contains N-terminal HTH domain</fullName>
    </submittedName>
</protein>
<reference evidence="4" key="1">
    <citation type="submission" date="2016-10" db="EMBL/GenBank/DDBJ databases">
        <authorList>
            <person name="Varghese N."/>
            <person name="Submissions S."/>
        </authorList>
    </citation>
    <scope>NUCLEOTIDE SEQUENCE [LARGE SCALE GENOMIC DNA]</scope>
    <source>
        <strain evidence="4">VPI 5359</strain>
    </source>
</reference>
<keyword evidence="4" id="KW-1185">Reference proteome</keyword>
<feature type="domain" description="Terminase large subunit-like endonuclease" evidence="2">
    <location>
        <begin position="270"/>
        <end position="554"/>
    </location>
</feature>
<name>A0A1H3BL08_EUBBA</name>